<dbReference type="InterPro" id="IPR011004">
    <property type="entry name" value="Trimer_LpxA-like_sf"/>
</dbReference>
<keyword evidence="12" id="KW-0750">Starch biosynthesis</keyword>
<keyword evidence="8" id="KW-0808">Transferase</keyword>
<evidence type="ECO:0000256" key="15">
    <source>
        <dbReference type="ARBA" id="ARBA00032494"/>
    </source>
</evidence>
<dbReference type="InterPro" id="IPR029044">
    <property type="entry name" value="Nucleotide-diphossugar_trans"/>
</dbReference>
<dbReference type="InterPro" id="IPR005835">
    <property type="entry name" value="NTP_transferase_dom"/>
</dbReference>
<dbReference type="InterPro" id="IPR005836">
    <property type="entry name" value="ADP_Glu_pyroP_CS"/>
</dbReference>
<evidence type="ECO:0000256" key="1">
    <source>
        <dbReference type="ARBA" id="ARBA00000956"/>
    </source>
</evidence>
<dbReference type="GO" id="GO:0008878">
    <property type="term" value="F:glucose-1-phosphate adenylyltransferase activity"/>
    <property type="evidence" value="ECO:0000318"/>
    <property type="project" value="GO_Central"/>
</dbReference>
<keyword evidence="10" id="KW-0547">Nucleotide-binding</keyword>
<evidence type="ECO:0000256" key="14">
    <source>
        <dbReference type="ARBA" id="ARBA00030817"/>
    </source>
</evidence>
<protein>
    <recommendedName>
        <fullName evidence="6">glucose-1-phosphate adenylyltransferase</fullName>
        <ecNumber evidence="6">2.7.7.27</ecNumber>
    </recommendedName>
    <alternativeName>
        <fullName evidence="15">ADP-glucose pyrophosphorylase</fullName>
    </alternativeName>
    <alternativeName>
        <fullName evidence="14">ADP-glucose synthase</fullName>
    </alternativeName>
    <alternativeName>
        <fullName evidence="13">Alpha-D-glucose-1-phosphate adenyl transferase</fullName>
    </alternativeName>
</protein>
<evidence type="ECO:0000256" key="7">
    <source>
        <dbReference type="ARBA" id="ARBA00022533"/>
    </source>
</evidence>
<evidence type="ECO:0000256" key="10">
    <source>
        <dbReference type="ARBA" id="ARBA00022741"/>
    </source>
</evidence>
<evidence type="ECO:0000256" key="9">
    <source>
        <dbReference type="ARBA" id="ARBA00022695"/>
    </source>
</evidence>
<dbReference type="SUPFAM" id="SSF53448">
    <property type="entry name" value="Nucleotide-diphospho-sugar transferases"/>
    <property type="match status" value="1"/>
</dbReference>
<dbReference type="EMBL" id="KK198755">
    <property type="protein sequence ID" value="KCW81736.1"/>
    <property type="molecule type" value="Genomic_DNA"/>
</dbReference>
<comment type="catalytic activity">
    <reaction evidence="1">
        <text>alpha-D-glucose 1-phosphate + ATP + H(+) = ADP-alpha-D-glucose + diphosphate</text>
        <dbReference type="Rhea" id="RHEA:12120"/>
        <dbReference type="ChEBI" id="CHEBI:15378"/>
        <dbReference type="ChEBI" id="CHEBI:30616"/>
        <dbReference type="ChEBI" id="CHEBI:33019"/>
        <dbReference type="ChEBI" id="CHEBI:57498"/>
        <dbReference type="ChEBI" id="CHEBI:58601"/>
        <dbReference type="EC" id="2.7.7.27"/>
    </reaction>
</comment>
<dbReference type="Pfam" id="PF00483">
    <property type="entry name" value="NTP_transferase"/>
    <property type="match status" value="1"/>
</dbReference>
<name>A0A059CU63_EUCGR</name>
<evidence type="ECO:0000256" key="4">
    <source>
        <dbReference type="ARBA" id="ARBA00010443"/>
    </source>
</evidence>
<dbReference type="GO" id="GO:0019252">
    <property type="term" value="P:starch biosynthetic process"/>
    <property type="evidence" value="ECO:0000318"/>
    <property type="project" value="GO_Central"/>
</dbReference>
<dbReference type="Gramene" id="KCW81736">
    <property type="protein sequence ID" value="KCW81736"/>
    <property type="gene ID" value="EUGRSUZ_C03089"/>
</dbReference>
<dbReference type="Gene3D" id="2.160.10.10">
    <property type="entry name" value="Hexapeptide repeat proteins"/>
    <property type="match status" value="2"/>
</dbReference>
<evidence type="ECO:0000256" key="13">
    <source>
        <dbReference type="ARBA" id="ARBA00030645"/>
    </source>
</evidence>
<dbReference type="GO" id="GO:0005524">
    <property type="term" value="F:ATP binding"/>
    <property type="evidence" value="ECO:0007669"/>
    <property type="project" value="UniProtKB-KW"/>
</dbReference>
<comment type="similarity">
    <text evidence="4">Belongs to the bacterial/plant glucose-1-phosphate adenylyltransferase family.</text>
</comment>
<dbReference type="PANTHER" id="PTHR43523">
    <property type="entry name" value="GLUCOSE-1-PHOSPHATE ADENYLYLTRANSFERASE-RELATED"/>
    <property type="match status" value="1"/>
</dbReference>
<dbReference type="EC" id="2.7.7.27" evidence="6"/>
<dbReference type="PANTHER" id="PTHR43523:SF12">
    <property type="entry name" value="GLUCOSE-1-PHOSPHATE ADENYLYLTRANSFERASE LARGE SUBUNIT 1, CHLOROPLASTIC-RELATED"/>
    <property type="match status" value="1"/>
</dbReference>
<keyword evidence="9" id="KW-0548">Nucleotidyltransferase</keyword>
<dbReference type="GO" id="GO:0010170">
    <property type="term" value="C:glucose-1-phosphate adenylyltransferase complex"/>
    <property type="evidence" value="ECO:0000318"/>
    <property type="project" value="GO_Central"/>
</dbReference>
<accession>A0A059CU63</accession>
<comment type="subunit">
    <text evidence="5">Heterotetramer.</text>
</comment>
<evidence type="ECO:0000313" key="17">
    <source>
        <dbReference type="EMBL" id="KCW81736.1"/>
    </source>
</evidence>
<reference evidence="17" key="1">
    <citation type="submission" date="2013-07" db="EMBL/GenBank/DDBJ databases">
        <title>The genome of Eucalyptus grandis.</title>
        <authorList>
            <person name="Schmutz J."/>
            <person name="Hayes R."/>
            <person name="Myburg A."/>
            <person name="Tuskan G."/>
            <person name="Grattapaglia D."/>
            <person name="Rokhsar D.S."/>
        </authorList>
    </citation>
    <scope>NUCLEOTIDE SEQUENCE</scope>
    <source>
        <tissue evidence="17">Leaf extractions</tissue>
    </source>
</reference>
<organism evidence="17">
    <name type="scientific">Eucalyptus grandis</name>
    <name type="common">Flooded gum</name>
    <dbReference type="NCBI Taxonomy" id="71139"/>
    <lineage>
        <taxon>Eukaryota</taxon>
        <taxon>Viridiplantae</taxon>
        <taxon>Streptophyta</taxon>
        <taxon>Embryophyta</taxon>
        <taxon>Tracheophyta</taxon>
        <taxon>Spermatophyta</taxon>
        <taxon>Magnoliopsida</taxon>
        <taxon>eudicotyledons</taxon>
        <taxon>Gunneridae</taxon>
        <taxon>Pentapetalae</taxon>
        <taxon>rosids</taxon>
        <taxon>malvids</taxon>
        <taxon>Myrtales</taxon>
        <taxon>Myrtaceae</taxon>
        <taxon>Myrtoideae</taxon>
        <taxon>Eucalypteae</taxon>
        <taxon>Eucalyptus</taxon>
    </lineage>
</organism>
<evidence type="ECO:0000256" key="11">
    <source>
        <dbReference type="ARBA" id="ARBA00022840"/>
    </source>
</evidence>
<dbReference type="Pfam" id="PF25247">
    <property type="entry name" value="LbH_GLGC"/>
    <property type="match status" value="2"/>
</dbReference>
<evidence type="ECO:0000256" key="2">
    <source>
        <dbReference type="ARBA" id="ARBA00002231"/>
    </source>
</evidence>
<evidence type="ECO:0000256" key="6">
    <source>
        <dbReference type="ARBA" id="ARBA00012460"/>
    </source>
</evidence>
<gene>
    <name evidence="17" type="ORF">EUGRSUZ_C03089</name>
</gene>
<comment type="pathway">
    <text evidence="3">Glycan biosynthesis; starch biosynthesis.</text>
</comment>
<proteinExistence type="inferred from homology"/>
<feature type="domain" description="Nucleotidyl transferase" evidence="16">
    <location>
        <begin position="20"/>
        <end position="208"/>
    </location>
</feature>
<sequence length="378" mass="42693">MLETPRADPKSVASIILGGVPIRGCYWLIDIPMSNCINSGIRKIFILTQFNSFSLNHRLSWTYNFDDGVSFRDGFVEDAKNKNVENILILSGDHLYRMNYMNFVQKHIDTNADITVSCVPMDDSTLLGLSKQDAVNLPYIASMGIYVFKTDVLLKLLRWSYPSCNDFGSEIIPSAVAEHNVQAYLFNDYWEDIGTIKSFFDTNLAVTEQPPKFEFYDLQTPFYTSPRFLPPSKVEKCRIVGAIISHGCFLQECSIEHSIVGVRLRLDYDVEFKDTVMMGSNYYQTEAEIASLLAQGKVPIGVGQNTKIRIVRNPSTDKFPCFSFLKELHNKNARIGKNVVIHNTDGVQEADRPEEGFYIRSGITVILKNATIKDGTVV</sequence>
<dbReference type="PROSITE" id="PS00810">
    <property type="entry name" value="ADP_GLC_PYROPHOSPH_3"/>
    <property type="match status" value="1"/>
</dbReference>
<keyword evidence="7" id="KW-0021">Allosteric enzyme</keyword>
<dbReference type="AlphaFoldDB" id="A0A059CU63"/>
<dbReference type="InterPro" id="IPR011831">
    <property type="entry name" value="ADP-Glc_PPase"/>
</dbReference>
<evidence type="ECO:0000256" key="3">
    <source>
        <dbReference type="ARBA" id="ARBA00004727"/>
    </source>
</evidence>
<dbReference type="OMA" id="CGNGVNF"/>
<keyword evidence="11" id="KW-0067">ATP-binding</keyword>
<dbReference type="GO" id="GO:0005978">
    <property type="term" value="P:glycogen biosynthetic process"/>
    <property type="evidence" value="ECO:0007669"/>
    <property type="project" value="InterPro"/>
</dbReference>
<dbReference type="Gene3D" id="3.90.550.10">
    <property type="entry name" value="Spore Coat Polysaccharide Biosynthesis Protein SpsA, Chain A"/>
    <property type="match status" value="1"/>
</dbReference>
<evidence type="ECO:0000256" key="12">
    <source>
        <dbReference type="ARBA" id="ARBA00022922"/>
    </source>
</evidence>
<comment type="function">
    <text evidence="2">This protein plays a role in synthesis of starch. It catalyzes the synthesis of the activated glycosyl donor, ADP-glucose from Glc-1-P and ATP.</text>
</comment>
<evidence type="ECO:0000256" key="8">
    <source>
        <dbReference type="ARBA" id="ARBA00022679"/>
    </source>
</evidence>
<dbReference type="SUPFAM" id="SSF51161">
    <property type="entry name" value="Trimeric LpxA-like enzymes"/>
    <property type="match status" value="1"/>
</dbReference>
<evidence type="ECO:0000259" key="16">
    <source>
        <dbReference type="Pfam" id="PF00483"/>
    </source>
</evidence>
<dbReference type="InParanoid" id="A0A059CU63"/>
<dbReference type="STRING" id="71139.A0A059CU63"/>
<evidence type="ECO:0000256" key="5">
    <source>
        <dbReference type="ARBA" id="ARBA00011680"/>
    </source>
</evidence>